<feature type="region of interest" description="Disordered" evidence="5">
    <location>
        <begin position="604"/>
        <end position="661"/>
    </location>
</feature>
<keyword evidence="4" id="KW-0186">Copper</keyword>
<feature type="transmembrane region" description="Helical" evidence="6">
    <location>
        <begin position="430"/>
        <end position="448"/>
    </location>
</feature>
<evidence type="ECO:0000256" key="5">
    <source>
        <dbReference type="SAM" id="MobiDB-lite"/>
    </source>
</evidence>
<evidence type="ECO:0000259" key="8">
    <source>
        <dbReference type="Pfam" id="PF04234"/>
    </source>
</evidence>
<evidence type="ECO:0000256" key="3">
    <source>
        <dbReference type="ARBA" id="ARBA00022729"/>
    </source>
</evidence>
<feature type="transmembrane region" description="Helical" evidence="6">
    <location>
        <begin position="285"/>
        <end position="311"/>
    </location>
</feature>
<feature type="compositionally biased region" description="Pro residues" evidence="5">
    <location>
        <begin position="637"/>
        <end position="647"/>
    </location>
</feature>
<feature type="signal peptide" evidence="7">
    <location>
        <begin position="1"/>
        <end position="31"/>
    </location>
</feature>
<comment type="subcellular location">
    <subcellularLocation>
        <location evidence="1">Cell envelope</location>
    </subcellularLocation>
</comment>
<keyword evidence="6" id="KW-1133">Transmembrane helix</keyword>
<keyword evidence="6" id="KW-0472">Membrane</keyword>
<dbReference type="SUPFAM" id="SSF81296">
    <property type="entry name" value="E set domains"/>
    <property type="match status" value="1"/>
</dbReference>
<feature type="transmembrane region" description="Helical" evidence="6">
    <location>
        <begin position="361"/>
        <end position="383"/>
    </location>
</feature>
<evidence type="ECO:0000256" key="2">
    <source>
        <dbReference type="ARBA" id="ARBA00022723"/>
    </source>
</evidence>
<proteinExistence type="predicted"/>
<gene>
    <name evidence="9" type="ORF">GCM10023258_37360</name>
</gene>
<feature type="compositionally biased region" description="Basic and acidic residues" evidence="5">
    <location>
        <begin position="649"/>
        <end position="661"/>
    </location>
</feature>
<evidence type="ECO:0000313" key="10">
    <source>
        <dbReference type="Proteomes" id="UP001500427"/>
    </source>
</evidence>
<dbReference type="PANTHER" id="PTHR34820">
    <property type="entry name" value="INNER MEMBRANE PROTEIN YEBZ"/>
    <property type="match status" value="1"/>
</dbReference>
<comment type="caution">
    <text evidence="9">The sequence shown here is derived from an EMBL/GenBank/DDBJ whole genome shotgun (WGS) entry which is preliminary data.</text>
</comment>
<name>A0ABP9JPN6_9MICO</name>
<keyword evidence="2" id="KW-0479">Metal-binding</keyword>
<reference evidence="10" key="1">
    <citation type="journal article" date="2019" name="Int. J. Syst. Evol. Microbiol.">
        <title>The Global Catalogue of Microorganisms (GCM) 10K type strain sequencing project: providing services to taxonomists for standard genome sequencing and annotation.</title>
        <authorList>
            <consortium name="The Broad Institute Genomics Platform"/>
            <consortium name="The Broad Institute Genome Sequencing Center for Infectious Disease"/>
            <person name="Wu L."/>
            <person name="Ma J."/>
        </authorList>
    </citation>
    <scope>NUCLEOTIDE SEQUENCE [LARGE SCALE GENOMIC DNA]</scope>
    <source>
        <strain evidence="10">JCM 17687</strain>
    </source>
</reference>
<dbReference type="InterPro" id="IPR014755">
    <property type="entry name" value="Cu-Rt/internalin_Ig-like"/>
</dbReference>
<evidence type="ECO:0000313" key="9">
    <source>
        <dbReference type="EMBL" id="GAA5035471.1"/>
    </source>
</evidence>
<feature type="transmembrane region" description="Helical" evidence="6">
    <location>
        <begin position="229"/>
        <end position="247"/>
    </location>
</feature>
<dbReference type="InterPro" id="IPR007348">
    <property type="entry name" value="CopC_dom"/>
</dbReference>
<feature type="domain" description="CopC" evidence="8">
    <location>
        <begin position="30"/>
        <end position="131"/>
    </location>
</feature>
<dbReference type="EMBL" id="BAABIW010000028">
    <property type="protein sequence ID" value="GAA5035471.1"/>
    <property type="molecule type" value="Genomic_DNA"/>
</dbReference>
<dbReference type="InterPro" id="IPR014756">
    <property type="entry name" value="Ig_E-set"/>
</dbReference>
<organism evidence="9 10">
    <name type="scientific">Terrabacter aeriphilus</name>
    <dbReference type="NCBI Taxonomy" id="515662"/>
    <lineage>
        <taxon>Bacteria</taxon>
        <taxon>Bacillati</taxon>
        <taxon>Actinomycetota</taxon>
        <taxon>Actinomycetes</taxon>
        <taxon>Micrococcales</taxon>
        <taxon>Intrasporangiaceae</taxon>
        <taxon>Terrabacter</taxon>
    </lineage>
</organism>
<dbReference type="Gene3D" id="2.60.40.1220">
    <property type="match status" value="1"/>
</dbReference>
<dbReference type="Proteomes" id="UP001500427">
    <property type="component" value="Unassembled WGS sequence"/>
</dbReference>
<dbReference type="RefSeq" id="WP_345509037.1">
    <property type="nucleotide sequence ID" value="NZ_BAABIW010000028.1"/>
</dbReference>
<keyword evidence="6" id="KW-0812">Transmembrane</keyword>
<feature type="chain" id="PRO_5046730327" description="CopC domain-containing protein" evidence="7">
    <location>
        <begin position="32"/>
        <end position="661"/>
    </location>
</feature>
<feature type="transmembrane region" description="Helical" evidence="6">
    <location>
        <begin position="196"/>
        <end position="217"/>
    </location>
</feature>
<feature type="transmembrane region" description="Helical" evidence="6">
    <location>
        <begin position="323"/>
        <end position="349"/>
    </location>
</feature>
<dbReference type="PANTHER" id="PTHR34820:SF4">
    <property type="entry name" value="INNER MEMBRANE PROTEIN YEBZ"/>
    <property type="match status" value="1"/>
</dbReference>
<accession>A0ABP9JPN6</accession>
<dbReference type="InterPro" id="IPR032694">
    <property type="entry name" value="CopC/D"/>
</dbReference>
<keyword evidence="10" id="KW-1185">Reference proteome</keyword>
<evidence type="ECO:0000256" key="7">
    <source>
        <dbReference type="SAM" id="SignalP"/>
    </source>
</evidence>
<feature type="transmembrane region" description="Helical" evidence="6">
    <location>
        <begin position="259"/>
        <end position="279"/>
    </location>
</feature>
<feature type="transmembrane region" description="Helical" evidence="6">
    <location>
        <begin position="154"/>
        <end position="175"/>
    </location>
</feature>
<feature type="transmembrane region" description="Helical" evidence="6">
    <location>
        <begin position="578"/>
        <end position="600"/>
    </location>
</feature>
<keyword evidence="3 7" id="KW-0732">Signal</keyword>
<evidence type="ECO:0000256" key="6">
    <source>
        <dbReference type="SAM" id="Phobius"/>
    </source>
</evidence>
<evidence type="ECO:0000256" key="1">
    <source>
        <dbReference type="ARBA" id="ARBA00004196"/>
    </source>
</evidence>
<evidence type="ECO:0000256" key="4">
    <source>
        <dbReference type="ARBA" id="ARBA00023008"/>
    </source>
</evidence>
<protein>
    <recommendedName>
        <fullName evidence="8">CopC domain-containing protein</fullName>
    </recommendedName>
</protein>
<sequence>MRARRLRSVLALVVAALALVVGGAAPASAHAYLASSSPADGTSLQDAPRVVELRFTEHVVLESTEVTITDTAGRRYAPRALALAETDEDREAPATIVATLPALPVGAYHVAWRTLSSDDLHQSSGLLAFGVQDEVAAAGPSESAPDALETAGRWAVLSGLGLALGALLLCGRPLARTPDPRTRARLRARLWSLARTGAALAASAALLVTVLDLARFGTSAFTTGYAVRWLGREAALVIVVAALATRAPAAWSAARRERLALAAGLLAALLTVALGHVGLRGGATWALAATAHLAAASAWMGAVACLALLVLRHRREGRPAGELAPLLTGFRVPAVVAVVVVAVSGVYLASDIVVSVDAVLLTGYGRILLAKLAVAALVGVLALRTTRAVHDRRAGGAPGATLSSGTAVADVDSDAAPDAEAVSPAVRPRVVVEAVGLSFVVVLGALLASGQPAVSPRLVVADPPSLIDDRPVADLQQTVVLRPNRPGASVAVVDVLDTRRPSPGPVTGVTVSVGSTPAPAAPVTRGRWAAGVTLPAQGPLDVRVAVHRRGLPDVVSTIRWVVGPDAVDARVLVSKAPLAGPLTALAVLLALAAVAGAFLVRRRSGRPHGRSGSRPRVGRPSRPGGPGRGWRSRPAPRRGPPPEPAHPGGPDDARVLSSRPD</sequence>
<feature type="compositionally biased region" description="Basic residues" evidence="5">
    <location>
        <begin position="604"/>
        <end position="619"/>
    </location>
</feature>
<dbReference type="Pfam" id="PF04234">
    <property type="entry name" value="CopC"/>
    <property type="match status" value="1"/>
</dbReference>